<accession>A0A7S3PAT4</accession>
<sequence length="666" mass="70668">MPRPTLQQAGTGIPRPSNEQDAVTTVREPPSDIGYKDQALTLEELQRGERCHPNSPINVATAPEGMRNNNGDIENGSAMLSSPDAVDSKSVYGDSITIDSSTPIVTARVVVSEYDNGDSILDEIKLLREQNQHLERKTKELEHLEQQRISIEQARSGNGIGVYTNEEEVQTRRKKTKFWTYFMLIALICLVVVAGSVTAAVVVAVKNNNSADKTPRETPPSTPQDYTEEPITTSTPPSNDANSIMEDVTPPELISLSVSPDSIDTASGPAQVHIQIKARDYQSGFCLSSSPLCRTGNGSIDIRHAGGGSSLVVGLGSLVIADGSEVGPIFDFDLTFPRYSPSGSYAITLSLIDSAYNSAHFDSFALVDRGFTGTVVVSNQQQQTSTIPTTGAAGGQETSTIPTTGGTGGDVLPPTLLSFTVSPTAVDTTFGPVQVRVEISARDDLAGFCHDDCGTGNGSIDVHHVSGDNPVGWGSLPIVSGTTLEPVFEFDLTFPRYSRAGDYPISITLLDVVYNAARYDAIDLAAGGFPSKITVTSTIQDVTPPELDSFEVSPTTVDTSDGPARVTVTMLAHDDLAGFCDSCGTGNGSIDVRHVSGANPVGSGSITIATGSPLAAMFIVILDFPQYSRSGDYPITVNLLDAVYNEVWYDSIDLEGLGFISKIVVL</sequence>
<proteinExistence type="predicted"/>
<feature type="region of interest" description="Disordered" evidence="2">
    <location>
        <begin position="1"/>
        <end position="33"/>
    </location>
</feature>
<evidence type="ECO:0000256" key="3">
    <source>
        <dbReference type="SAM" id="Phobius"/>
    </source>
</evidence>
<dbReference type="EMBL" id="HBIM01016383">
    <property type="protein sequence ID" value="CAE0415747.1"/>
    <property type="molecule type" value="Transcribed_RNA"/>
</dbReference>
<name>A0A7S3PAT4_9STRA</name>
<feature type="coiled-coil region" evidence="1">
    <location>
        <begin position="117"/>
        <end position="154"/>
    </location>
</feature>
<feature type="region of interest" description="Disordered" evidence="2">
    <location>
        <begin position="382"/>
        <end position="407"/>
    </location>
</feature>
<feature type="transmembrane region" description="Helical" evidence="3">
    <location>
        <begin position="181"/>
        <end position="205"/>
    </location>
</feature>
<reference evidence="4" key="1">
    <citation type="submission" date="2021-01" db="EMBL/GenBank/DDBJ databases">
        <authorList>
            <person name="Corre E."/>
            <person name="Pelletier E."/>
            <person name="Niang G."/>
            <person name="Scheremetjew M."/>
            <person name="Finn R."/>
            <person name="Kale V."/>
            <person name="Holt S."/>
            <person name="Cochrane G."/>
            <person name="Meng A."/>
            <person name="Brown T."/>
            <person name="Cohen L."/>
        </authorList>
    </citation>
    <scope>NUCLEOTIDE SEQUENCE</scope>
    <source>
        <strain evidence="4">CCMP127</strain>
    </source>
</reference>
<keyword evidence="3" id="KW-0472">Membrane</keyword>
<feature type="region of interest" description="Disordered" evidence="2">
    <location>
        <begin position="210"/>
        <end position="242"/>
    </location>
</feature>
<keyword evidence="3" id="KW-1133">Transmembrane helix</keyword>
<keyword evidence="3" id="KW-0812">Transmembrane</keyword>
<dbReference type="AlphaFoldDB" id="A0A7S3PAT4"/>
<organism evidence="4">
    <name type="scientific">Amphora coffeiformis</name>
    <dbReference type="NCBI Taxonomy" id="265554"/>
    <lineage>
        <taxon>Eukaryota</taxon>
        <taxon>Sar</taxon>
        <taxon>Stramenopiles</taxon>
        <taxon>Ochrophyta</taxon>
        <taxon>Bacillariophyta</taxon>
        <taxon>Bacillariophyceae</taxon>
        <taxon>Bacillariophycidae</taxon>
        <taxon>Thalassiophysales</taxon>
        <taxon>Catenulaceae</taxon>
        <taxon>Amphora</taxon>
    </lineage>
</organism>
<evidence type="ECO:0000256" key="1">
    <source>
        <dbReference type="SAM" id="Coils"/>
    </source>
</evidence>
<evidence type="ECO:0000256" key="2">
    <source>
        <dbReference type="SAM" id="MobiDB-lite"/>
    </source>
</evidence>
<feature type="compositionally biased region" description="Polar residues" evidence="2">
    <location>
        <begin position="1"/>
        <end position="10"/>
    </location>
</feature>
<protein>
    <submittedName>
        <fullName evidence="4">Uncharacterized protein</fullName>
    </submittedName>
</protein>
<gene>
    <name evidence="4" type="ORF">ACOF00016_LOCUS12816</name>
</gene>
<evidence type="ECO:0000313" key="4">
    <source>
        <dbReference type="EMBL" id="CAE0415747.1"/>
    </source>
</evidence>
<keyword evidence="1" id="KW-0175">Coiled coil</keyword>
<feature type="compositionally biased region" description="Low complexity" evidence="2">
    <location>
        <begin position="229"/>
        <end position="238"/>
    </location>
</feature>